<keyword evidence="4" id="KW-1185">Reference proteome</keyword>
<sequence>MQRLAAILIGLVLAAPVLADSGLRLLTQRDDLLGWEAVGRVDLGGGFCTGVLVAPDLVLTAAHCLYDGPRRRDPRQITFRAGLAGKTAVFDRAVRRAVVDPGYDPVTADGLVRLEHDAALLQLAEAIPAAAAAPFVPGLHVAPGAAVSVVSYAAGREDALAWQPECTVLQRGPLAYAFSCDVTFGASGAPVFESGSGRARIVAIVSGGGKDGDGQVAYGPRAGPALDRLLAALRAGKGVFPKEEFTIRRLPATGDDRDIGARFVRP</sequence>
<dbReference type="Proteomes" id="UP001560019">
    <property type="component" value="Unassembled WGS sequence"/>
</dbReference>
<dbReference type="InterPro" id="IPR050966">
    <property type="entry name" value="Glutamyl_endopeptidase"/>
</dbReference>
<dbReference type="PRINTS" id="PR00722">
    <property type="entry name" value="CHYMOTRYPSIN"/>
</dbReference>
<gene>
    <name evidence="3" type="ORF">Ga0609869_000774</name>
</gene>
<feature type="domain" description="Peptidase S1" evidence="2">
    <location>
        <begin position="35"/>
        <end position="266"/>
    </location>
</feature>
<dbReference type="PANTHER" id="PTHR15462:SF8">
    <property type="entry name" value="SERINE PROTEASE"/>
    <property type="match status" value="1"/>
</dbReference>
<keyword evidence="3" id="KW-0645">Protease</keyword>
<dbReference type="Pfam" id="PF13365">
    <property type="entry name" value="Trypsin_2"/>
    <property type="match status" value="1"/>
</dbReference>
<comment type="caution">
    <text evidence="3">The sequence shown here is derived from an EMBL/GenBank/DDBJ whole genome shotgun (WGS) entry which is preliminary data.</text>
</comment>
<dbReference type="RefSeq" id="WP_125407529.1">
    <property type="nucleotide sequence ID" value="NZ_JBEHHI010000001.1"/>
</dbReference>
<dbReference type="InterPro" id="IPR043504">
    <property type="entry name" value="Peptidase_S1_PA_chymotrypsin"/>
</dbReference>
<proteinExistence type="predicted"/>
<dbReference type="InterPro" id="IPR018114">
    <property type="entry name" value="TRYPSIN_HIS"/>
</dbReference>
<keyword evidence="1" id="KW-0732">Signal</keyword>
<dbReference type="InterPro" id="IPR001254">
    <property type="entry name" value="Trypsin_dom"/>
</dbReference>
<dbReference type="PROSITE" id="PS00134">
    <property type="entry name" value="TRYPSIN_HIS"/>
    <property type="match status" value="1"/>
</dbReference>
<reference evidence="3 4" key="1">
    <citation type="submission" date="2024-06" db="EMBL/GenBank/DDBJ databases">
        <title>Genome of Rhodovulum iodosum, a marine photoferrotroph.</title>
        <authorList>
            <person name="Bianchini G."/>
            <person name="Nikeleit V."/>
            <person name="Kappler A."/>
            <person name="Bryce C."/>
            <person name="Sanchez-Baracaldo P."/>
        </authorList>
    </citation>
    <scope>NUCLEOTIDE SEQUENCE [LARGE SCALE GENOMIC DNA]</scope>
    <source>
        <strain evidence="3 4">UT/N1</strain>
    </source>
</reference>
<name>A0ABV3XQ20_9RHOB</name>
<dbReference type="GO" id="GO:0008233">
    <property type="term" value="F:peptidase activity"/>
    <property type="evidence" value="ECO:0007669"/>
    <property type="project" value="UniProtKB-KW"/>
</dbReference>
<protein>
    <submittedName>
        <fullName evidence="3">Protease YdgD</fullName>
    </submittedName>
</protein>
<evidence type="ECO:0000313" key="4">
    <source>
        <dbReference type="Proteomes" id="UP001560019"/>
    </source>
</evidence>
<dbReference type="Gene3D" id="2.40.10.10">
    <property type="entry name" value="Trypsin-like serine proteases"/>
    <property type="match status" value="2"/>
</dbReference>
<evidence type="ECO:0000313" key="3">
    <source>
        <dbReference type="EMBL" id="MEX5727421.1"/>
    </source>
</evidence>
<organism evidence="3 4">
    <name type="scientific">Rhodovulum iodosum</name>
    <dbReference type="NCBI Taxonomy" id="68291"/>
    <lineage>
        <taxon>Bacteria</taxon>
        <taxon>Pseudomonadati</taxon>
        <taxon>Pseudomonadota</taxon>
        <taxon>Alphaproteobacteria</taxon>
        <taxon>Rhodobacterales</taxon>
        <taxon>Paracoccaceae</taxon>
        <taxon>Rhodovulum</taxon>
    </lineage>
</organism>
<accession>A0ABV3XQ20</accession>
<dbReference type="SUPFAM" id="SSF50494">
    <property type="entry name" value="Trypsin-like serine proteases"/>
    <property type="match status" value="1"/>
</dbReference>
<dbReference type="EMBL" id="JBEHHI010000001">
    <property type="protein sequence ID" value="MEX5727421.1"/>
    <property type="molecule type" value="Genomic_DNA"/>
</dbReference>
<evidence type="ECO:0000256" key="1">
    <source>
        <dbReference type="ARBA" id="ARBA00022729"/>
    </source>
</evidence>
<dbReference type="PANTHER" id="PTHR15462">
    <property type="entry name" value="SERINE PROTEASE"/>
    <property type="match status" value="1"/>
</dbReference>
<evidence type="ECO:0000259" key="2">
    <source>
        <dbReference type="PROSITE" id="PS50240"/>
    </source>
</evidence>
<keyword evidence="3" id="KW-0378">Hydrolase</keyword>
<dbReference type="GO" id="GO:0006508">
    <property type="term" value="P:proteolysis"/>
    <property type="evidence" value="ECO:0007669"/>
    <property type="project" value="UniProtKB-KW"/>
</dbReference>
<dbReference type="InterPro" id="IPR001314">
    <property type="entry name" value="Peptidase_S1A"/>
</dbReference>
<dbReference type="PROSITE" id="PS50240">
    <property type="entry name" value="TRYPSIN_DOM"/>
    <property type="match status" value="1"/>
</dbReference>
<dbReference type="InterPro" id="IPR009003">
    <property type="entry name" value="Peptidase_S1_PA"/>
</dbReference>